<evidence type="ECO:0000313" key="3">
    <source>
        <dbReference type="Proteomes" id="UP000645828"/>
    </source>
</evidence>
<dbReference type="EMBL" id="CAJHUB010000675">
    <property type="protein sequence ID" value="CAD7675192.1"/>
    <property type="molecule type" value="Genomic_DNA"/>
</dbReference>
<keyword evidence="3" id="KW-1185">Reference proteome</keyword>
<name>A0A811YL64_NYCPR</name>
<dbReference type="Proteomes" id="UP000645828">
    <property type="component" value="Unassembled WGS sequence"/>
</dbReference>
<gene>
    <name evidence="2" type="ORF">NYPRO_LOCUS7987</name>
</gene>
<feature type="compositionally biased region" description="Polar residues" evidence="1">
    <location>
        <begin position="70"/>
        <end position="85"/>
    </location>
</feature>
<organism evidence="2 3">
    <name type="scientific">Nyctereutes procyonoides</name>
    <name type="common">Raccoon dog</name>
    <name type="synonym">Canis procyonoides</name>
    <dbReference type="NCBI Taxonomy" id="34880"/>
    <lineage>
        <taxon>Eukaryota</taxon>
        <taxon>Metazoa</taxon>
        <taxon>Chordata</taxon>
        <taxon>Craniata</taxon>
        <taxon>Vertebrata</taxon>
        <taxon>Euteleostomi</taxon>
        <taxon>Mammalia</taxon>
        <taxon>Eutheria</taxon>
        <taxon>Laurasiatheria</taxon>
        <taxon>Carnivora</taxon>
        <taxon>Caniformia</taxon>
        <taxon>Canidae</taxon>
        <taxon>Nyctereutes</taxon>
    </lineage>
</organism>
<reference evidence="2" key="1">
    <citation type="submission" date="2020-12" db="EMBL/GenBank/DDBJ databases">
        <authorList>
            <consortium name="Molecular Ecology Group"/>
        </authorList>
    </citation>
    <scope>NUCLEOTIDE SEQUENCE</scope>
    <source>
        <strain evidence="2">TBG_1078</strain>
    </source>
</reference>
<protein>
    <submittedName>
        <fullName evidence="2">(raccoon dog) hypothetical protein</fullName>
    </submittedName>
</protein>
<dbReference type="AlphaFoldDB" id="A0A811YL64"/>
<comment type="caution">
    <text evidence="2">The sequence shown here is derived from an EMBL/GenBank/DDBJ whole genome shotgun (WGS) entry which is preliminary data.</text>
</comment>
<evidence type="ECO:0000256" key="1">
    <source>
        <dbReference type="SAM" id="MobiDB-lite"/>
    </source>
</evidence>
<feature type="compositionally biased region" description="Basic and acidic residues" evidence="1">
    <location>
        <begin position="52"/>
        <end position="69"/>
    </location>
</feature>
<sequence>MLATRGDDPWAHRVLLLCPGALFQAWSSSRHGLWTSARKKNMKKSQGISKGQRKEDSVTISQRDPRDSEVAQQKQKAANERSTQGRGRRCLWKTRVLPPTRCIVSSVIWILGSQQSYAIVTYPYKTILNFTLWPDLG</sequence>
<proteinExistence type="predicted"/>
<feature type="region of interest" description="Disordered" evidence="1">
    <location>
        <begin position="37"/>
        <end position="87"/>
    </location>
</feature>
<evidence type="ECO:0000313" key="2">
    <source>
        <dbReference type="EMBL" id="CAD7675192.1"/>
    </source>
</evidence>
<accession>A0A811YL64</accession>